<reference evidence="18" key="2">
    <citation type="submission" date="2021-02" db="EMBL/GenBank/DDBJ databases">
        <title>Aspergillus chevalieri M1 genome sequence.</title>
        <authorList>
            <person name="Kadooka C."/>
            <person name="Mori K."/>
            <person name="Futagami T."/>
        </authorList>
    </citation>
    <scope>NUCLEOTIDE SEQUENCE</scope>
    <source>
        <strain evidence="18">M1</strain>
    </source>
</reference>
<evidence type="ECO:0000256" key="1">
    <source>
        <dbReference type="ARBA" id="ARBA00004609"/>
    </source>
</evidence>
<keyword evidence="9 16" id="KW-0732">Signal</keyword>
<evidence type="ECO:0000256" key="7">
    <source>
        <dbReference type="ARBA" id="ARBA00022622"/>
    </source>
</evidence>
<dbReference type="GO" id="GO:0005886">
    <property type="term" value="C:plasma membrane"/>
    <property type="evidence" value="ECO:0007669"/>
    <property type="project" value="UniProtKB-SubCell"/>
</dbReference>
<evidence type="ECO:0000256" key="2">
    <source>
        <dbReference type="ARBA" id="ARBA00004613"/>
    </source>
</evidence>
<evidence type="ECO:0000256" key="12">
    <source>
        <dbReference type="ARBA" id="ARBA00023157"/>
    </source>
</evidence>
<name>A0A7R7VT74_ASPCH</name>
<keyword evidence="12 15" id="KW-1015">Disulfide bond</keyword>
<dbReference type="GO" id="GO:0098552">
    <property type="term" value="C:side of membrane"/>
    <property type="evidence" value="ECO:0007669"/>
    <property type="project" value="UniProtKB-KW"/>
</dbReference>
<feature type="signal peptide" evidence="16">
    <location>
        <begin position="1"/>
        <end position="18"/>
    </location>
</feature>
<dbReference type="AlphaFoldDB" id="A0A7R7VT74"/>
<sequence length="183" mass="17656">MRLTQALIALVVTGLANAQIPNVPSCSLQCFLSSLTNDGCSDLTDFACHCAKPQLPKEITPCVEKACSEADQSAVSSAVVQECSAAGHPISLPPVGGNVGRSEVTATASSASSSAVGDAPSSVIASSSAAVTGSSSSGVIPSASASSSYSGSASPPAFTGAASNMKCSLAGAAAVAAVAVYAV</sequence>
<keyword evidence="19" id="KW-1185">Reference proteome</keyword>
<feature type="disulfide bond" evidence="15">
    <location>
        <begin position="50"/>
        <end position="83"/>
    </location>
</feature>
<dbReference type="InterPro" id="IPR008427">
    <property type="entry name" value="Extracellular_membr_CFEM_dom"/>
</dbReference>
<dbReference type="RefSeq" id="XP_043138814.1">
    <property type="nucleotide sequence ID" value="XM_043281324.1"/>
</dbReference>
<evidence type="ECO:0000256" key="16">
    <source>
        <dbReference type="SAM" id="SignalP"/>
    </source>
</evidence>
<keyword evidence="10 15" id="KW-0408">Iron</keyword>
<keyword evidence="6 15" id="KW-0349">Heme</keyword>
<keyword evidence="4" id="KW-1003">Cell membrane</keyword>
<dbReference type="KEGG" id="ache:ACHE_60178S"/>
<evidence type="ECO:0000256" key="13">
    <source>
        <dbReference type="ARBA" id="ARBA00023180"/>
    </source>
</evidence>
<evidence type="ECO:0000256" key="3">
    <source>
        <dbReference type="ARBA" id="ARBA00010031"/>
    </source>
</evidence>
<reference evidence="18" key="1">
    <citation type="submission" date="2021-01" db="EMBL/GenBank/DDBJ databases">
        <authorList>
            <consortium name="Aspergillus chevalieri M1 genome sequencing consortium"/>
            <person name="Kazuki M."/>
            <person name="Futagami T."/>
        </authorList>
    </citation>
    <scope>NUCLEOTIDE SEQUENCE</scope>
    <source>
        <strain evidence="18">M1</strain>
    </source>
</reference>
<keyword evidence="14" id="KW-0449">Lipoprotein</keyword>
<dbReference type="Proteomes" id="UP000637239">
    <property type="component" value="Chromosome 6"/>
</dbReference>
<organism evidence="18 19">
    <name type="scientific">Aspergillus chevalieri</name>
    <name type="common">Eurotium chevalieri</name>
    <dbReference type="NCBI Taxonomy" id="182096"/>
    <lineage>
        <taxon>Eukaryota</taxon>
        <taxon>Fungi</taxon>
        <taxon>Dikarya</taxon>
        <taxon>Ascomycota</taxon>
        <taxon>Pezizomycotina</taxon>
        <taxon>Eurotiomycetes</taxon>
        <taxon>Eurotiomycetidae</taxon>
        <taxon>Eurotiales</taxon>
        <taxon>Aspergillaceae</taxon>
        <taxon>Aspergillus</taxon>
        <taxon>Aspergillus subgen. Aspergillus</taxon>
    </lineage>
</organism>
<evidence type="ECO:0000313" key="19">
    <source>
        <dbReference type="Proteomes" id="UP000637239"/>
    </source>
</evidence>
<comment type="caution">
    <text evidence="15">Lacks conserved residue(s) required for the propagation of feature annotation.</text>
</comment>
<evidence type="ECO:0000256" key="10">
    <source>
        <dbReference type="ARBA" id="ARBA00023004"/>
    </source>
</evidence>
<gene>
    <name evidence="18" type="ORF">ACHE_60178S</name>
</gene>
<dbReference type="PANTHER" id="PTHR37928">
    <property type="entry name" value="CFEM DOMAIN PROTEIN (AFU_ORTHOLOGUE AFUA_6G14090)"/>
    <property type="match status" value="1"/>
</dbReference>
<keyword evidence="8 15" id="KW-0479">Metal-binding</keyword>
<dbReference type="GeneID" id="66984650"/>
<evidence type="ECO:0000256" key="6">
    <source>
        <dbReference type="ARBA" id="ARBA00022617"/>
    </source>
</evidence>
<keyword evidence="13" id="KW-0325">Glycoprotein</keyword>
<evidence type="ECO:0000256" key="15">
    <source>
        <dbReference type="PROSITE-ProRule" id="PRU01356"/>
    </source>
</evidence>
<dbReference type="EMBL" id="AP024421">
    <property type="protein sequence ID" value="BCR90292.1"/>
    <property type="molecule type" value="Genomic_DNA"/>
</dbReference>
<evidence type="ECO:0000256" key="9">
    <source>
        <dbReference type="ARBA" id="ARBA00022729"/>
    </source>
</evidence>
<evidence type="ECO:0000313" key="18">
    <source>
        <dbReference type="EMBL" id="BCR90292.1"/>
    </source>
</evidence>
<feature type="chain" id="PRO_5030893933" description="CFEM domain-containing protein" evidence="16">
    <location>
        <begin position="19"/>
        <end position="183"/>
    </location>
</feature>
<evidence type="ECO:0000256" key="14">
    <source>
        <dbReference type="ARBA" id="ARBA00023288"/>
    </source>
</evidence>
<feature type="domain" description="CFEM" evidence="17">
    <location>
        <begin position="1"/>
        <end position="110"/>
    </location>
</feature>
<dbReference type="GO" id="GO:0046872">
    <property type="term" value="F:metal ion binding"/>
    <property type="evidence" value="ECO:0007669"/>
    <property type="project" value="UniProtKB-UniRule"/>
</dbReference>
<dbReference type="Pfam" id="PF05730">
    <property type="entry name" value="CFEM"/>
    <property type="match status" value="1"/>
</dbReference>
<accession>A0A7R7VT74</accession>
<comment type="similarity">
    <text evidence="3">Belongs to the RBT5 family.</text>
</comment>
<dbReference type="InterPro" id="IPR051735">
    <property type="entry name" value="CFEM_domain"/>
</dbReference>
<feature type="binding site" description="axial binding residue" evidence="15">
    <location>
        <position position="45"/>
    </location>
    <ligand>
        <name>heme</name>
        <dbReference type="ChEBI" id="CHEBI:30413"/>
    </ligand>
    <ligandPart>
        <name>Fe</name>
        <dbReference type="ChEBI" id="CHEBI:18248"/>
    </ligandPart>
</feature>
<proteinExistence type="inferred from homology"/>
<dbReference type="PANTHER" id="PTHR37928:SF2">
    <property type="entry name" value="GPI ANCHORED CFEM DOMAIN PROTEIN (AFU_ORTHOLOGUE AFUA_6G10580)"/>
    <property type="match status" value="1"/>
</dbReference>
<protein>
    <recommendedName>
        <fullName evidence="17">CFEM domain-containing protein</fullName>
    </recommendedName>
</protein>
<evidence type="ECO:0000256" key="5">
    <source>
        <dbReference type="ARBA" id="ARBA00022525"/>
    </source>
</evidence>
<keyword evidence="11" id="KW-0472">Membrane</keyword>
<dbReference type="GO" id="GO:0005576">
    <property type="term" value="C:extracellular region"/>
    <property type="evidence" value="ECO:0007669"/>
    <property type="project" value="UniProtKB-SubCell"/>
</dbReference>
<evidence type="ECO:0000256" key="8">
    <source>
        <dbReference type="ARBA" id="ARBA00022723"/>
    </source>
</evidence>
<comment type="subcellular location">
    <subcellularLocation>
        <location evidence="1">Cell membrane</location>
        <topology evidence="1">Lipid-anchor</topology>
        <topology evidence="1">GPI-anchor</topology>
    </subcellularLocation>
    <subcellularLocation>
        <location evidence="2">Secreted</location>
    </subcellularLocation>
</comment>
<keyword evidence="5" id="KW-0964">Secreted</keyword>
<dbReference type="SMART" id="SM00747">
    <property type="entry name" value="CFEM"/>
    <property type="match status" value="1"/>
</dbReference>
<keyword evidence="7" id="KW-0336">GPI-anchor</keyword>
<evidence type="ECO:0000256" key="11">
    <source>
        <dbReference type="ARBA" id="ARBA00023136"/>
    </source>
</evidence>
<dbReference type="PROSITE" id="PS52012">
    <property type="entry name" value="CFEM"/>
    <property type="match status" value="1"/>
</dbReference>
<evidence type="ECO:0000259" key="17">
    <source>
        <dbReference type="PROSITE" id="PS52012"/>
    </source>
</evidence>
<evidence type="ECO:0000256" key="4">
    <source>
        <dbReference type="ARBA" id="ARBA00022475"/>
    </source>
</evidence>